<reference evidence="2 3" key="1">
    <citation type="journal article" date="2015" name="Proc. Natl. Acad. Sci. U.S.A.">
        <title>The resurrection genome of Boea hygrometrica: A blueprint for survival of dehydration.</title>
        <authorList>
            <person name="Xiao L."/>
            <person name="Yang G."/>
            <person name="Zhang L."/>
            <person name="Yang X."/>
            <person name="Zhao S."/>
            <person name="Ji Z."/>
            <person name="Zhou Q."/>
            <person name="Hu M."/>
            <person name="Wang Y."/>
            <person name="Chen M."/>
            <person name="Xu Y."/>
            <person name="Jin H."/>
            <person name="Xiao X."/>
            <person name="Hu G."/>
            <person name="Bao F."/>
            <person name="Hu Y."/>
            <person name="Wan P."/>
            <person name="Li L."/>
            <person name="Deng X."/>
            <person name="Kuang T."/>
            <person name="Xiang C."/>
            <person name="Zhu J.K."/>
            <person name="Oliver M.J."/>
            <person name="He Y."/>
        </authorList>
    </citation>
    <scope>NUCLEOTIDE SEQUENCE [LARGE SCALE GENOMIC DNA]</scope>
    <source>
        <strain evidence="3">cv. XS01</strain>
    </source>
</reference>
<dbReference type="Proteomes" id="UP000250235">
    <property type="component" value="Unassembled WGS sequence"/>
</dbReference>
<evidence type="ECO:0000256" key="1">
    <source>
        <dbReference type="SAM" id="MobiDB-lite"/>
    </source>
</evidence>
<sequence>MQRRAQIARNQRREARATPCANCAQPTACANDQQHPAATRASSARLERASRAASNVRRPASFAHRSPSHVATSVGQHRAIASGSVAIFAADARPARAMALFVAPPRAVVPGSRRAMMFLVFSI</sequence>
<evidence type="ECO:0000313" key="2">
    <source>
        <dbReference type="EMBL" id="KZV42413.1"/>
    </source>
</evidence>
<dbReference type="AlphaFoldDB" id="A0A2Z7CD70"/>
<protein>
    <submittedName>
        <fullName evidence="2">Uncharacterized protein</fullName>
    </submittedName>
</protein>
<gene>
    <name evidence="2" type="ORF">F511_39932</name>
</gene>
<feature type="compositionally biased region" description="Polar residues" evidence="1">
    <location>
        <begin position="26"/>
        <end position="36"/>
    </location>
</feature>
<evidence type="ECO:0000313" key="3">
    <source>
        <dbReference type="Proteomes" id="UP000250235"/>
    </source>
</evidence>
<feature type="region of interest" description="Disordered" evidence="1">
    <location>
        <begin position="26"/>
        <end position="74"/>
    </location>
</feature>
<keyword evidence="3" id="KW-1185">Reference proteome</keyword>
<organism evidence="2 3">
    <name type="scientific">Dorcoceras hygrometricum</name>
    <dbReference type="NCBI Taxonomy" id="472368"/>
    <lineage>
        <taxon>Eukaryota</taxon>
        <taxon>Viridiplantae</taxon>
        <taxon>Streptophyta</taxon>
        <taxon>Embryophyta</taxon>
        <taxon>Tracheophyta</taxon>
        <taxon>Spermatophyta</taxon>
        <taxon>Magnoliopsida</taxon>
        <taxon>eudicotyledons</taxon>
        <taxon>Gunneridae</taxon>
        <taxon>Pentapetalae</taxon>
        <taxon>asterids</taxon>
        <taxon>lamiids</taxon>
        <taxon>Lamiales</taxon>
        <taxon>Gesneriaceae</taxon>
        <taxon>Didymocarpoideae</taxon>
        <taxon>Trichosporeae</taxon>
        <taxon>Loxocarpinae</taxon>
        <taxon>Dorcoceras</taxon>
    </lineage>
</organism>
<proteinExistence type="predicted"/>
<feature type="region of interest" description="Disordered" evidence="1">
    <location>
        <begin position="1"/>
        <end position="20"/>
    </location>
</feature>
<dbReference type="EMBL" id="KQ999064">
    <property type="protein sequence ID" value="KZV42413.1"/>
    <property type="molecule type" value="Genomic_DNA"/>
</dbReference>
<accession>A0A2Z7CD70</accession>
<name>A0A2Z7CD70_9LAMI</name>